<feature type="compositionally biased region" description="Basic and acidic residues" evidence="1">
    <location>
        <begin position="95"/>
        <end position="108"/>
    </location>
</feature>
<dbReference type="PANTHER" id="PTHR41807:SF1">
    <property type="entry name" value="GLUTATHIONE TRANSFERASE 3"/>
    <property type="match status" value="1"/>
</dbReference>
<dbReference type="STRING" id="27342.A0A0H2S320"/>
<keyword evidence="4" id="KW-1185">Reference proteome</keyword>
<evidence type="ECO:0000313" key="4">
    <source>
        <dbReference type="Proteomes" id="UP000053477"/>
    </source>
</evidence>
<dbReference type="AlphaFoldDB" id="A0A0H2S320"/>
<reference evidence="3 4" key="1">
    <citation type="submission" date="2015-04" db="EMBL/GenBank/DDBJ databases">
        <title>Complete genome sequence of Schizopora paradoxa KUC8140, a cosmopolitan wood degrader in East Asia.</title>
        <authorList>
            <consortium name="DOE Joint Genome Institute"/>
            <person name="Min B."/>
            <person name="Park H."/>
            <person name="Jang Y."/>
            <person name="Kim J.-J."/>
            <person name="Kim K.H."/>
            <person name="Pangilinan J."/>
            <person name="Lipzen A."/>
            <person name="Riley R."/>
            <person name="Grigoriev I.V."/>
            <person name="Spatafora J.W."/>
            <person name="Choi I.-G."/>
        </authorList>
    </citation>
    <scope>NUCLEOTIDE SEQUENCE [LARGE SCALE GENOMIC DNA]</scope>
    <source>
        <strain evidence="3 4">KUC8140</strain>
    </source>
</reference>
<proteinExistence type="predicted"/>
<keyword evidence="2" id="KW-0472">Membrane</keyword>
<dbReference type="InterPro" id="IPR038872">
    <property type="entry name" value="Put_GTT3"/>
</dbReference>
<dbReference type="PANTHER" id="PTHR41807">
    <property type="entry name" value="GLUTATHIONE TRANSFERASE 3"/>
    <property type="match status" value="1"/>
</dbReference>
<feature type="transmembrane region" description="Helical" evidence="2">
    <location>
        <begin position="227"/>
        <end position="250"/>
    </location>
</feature>
<feature type="compositionally biased region" description="Low complexity" evidence="1">
    <location>
        <begin position="70"/>
        <end position="83"/>
    </location>
</feature>
<dbReference type="EMBL" id="KQ085892">
    <property type="protein sequence ID" value="KLO18695.1"/>
    <property type="molecule type" value="Genomic_DNA"/>
</dbReference>
<dbReference type="Proteomes" id="UP000053477">
    <property type="component" value="Unassembled WGS sequence"/>
</dbReference>
<evidence type="ECO:0000313" key="3">
    <source>
        <dbReference type="EMBL" id="KLO18695.1"/>
    </source>
</evidence>
<keyword evidence="2" id="KW-1133">Transmembrane helix</keyword>
<evidence type="ECO:0008006" key="5">
    <source>
        <dbReference type="Google" id="ProtNLM"/>
    </source>
</evidence>
<dbReference type="OrthoDB" id="5569309at2759"/>
<dbReference type="GO" id="GO:0016020">
    <property type="term" value="C:membrane"/>
    <property type="evidence" value="ECO:0007669"/>
    <property type="project" value="TreeGrafter"/>
</dbReference>
<feature type="compositionally biased region" description="Low complexity" evidence="1">
    <location>
        <begin position="114"/>
        <end position="136"/>
    </location>
</feature>
<organism evidence="3 4">
    <name type="scientific">Schizopora paradoxa</name>
    <dbReference type="NCBI Taxonomy" id="27342"/>
    <lineage>
        <taxon>Eukaryota</taxon>
        <taxon>Fungi</taxon>
        <taxon>Dikarya</taxon>
        <taxon>Basidiomycota</taxon>
        <taxon>Agaricomycotina</taxon>
        <taxon>Agaricomycetes</taxon>
        <taxon>Hymenochaetales</taxon>
        <taxon>Schizoporaceae</taxon>
        <taxon>Schizopora</taxon>
    </lineage>
</organism>
<accession>A0A0H2S320</accession>
<sequence length="342" mass="36638">MSASAVFSGNLATKKKAELVEIAQALGVSDSGVREEIQQRVKKHLEDNASDLQDDPAFTGLYTRNMRQRSLQPQSSITSTTSQRPASTRGSLAAIRERDSTPVAEMRDVSMMLPKEPISPSSMSPSPTKSKVLSPSSLPPLPPSPAKSILEDAMAQPEVQAVVEMERSFMKSSLHMYAQTRAMLSNGRNIFVLTAILDVLSIIVTINKDAPYPIPPITVQAAPALHAMSMAISSWAGPTILLPAIIGFLVSFTSSESSSFDPLSASIIRVAANVAYDFPYLRLSGADGLSQGDGMRSLDVLGFQWRVVTSSLTLAFAFAEAIGSASRVQKSDSRLPIPSTPQ</sequence>
<evidence type="ECO:0000256" key="2">
    <source>
        <dbReference type="SAM" id="Phobius"/>
    </source>
</evidence>
<dbReference type="InParanoid" id="A0A0H2S320"/>
<protein>
    <recommendedName>
        <fullName evidence="5">SAP domain-containing protein</fullName>
    </recommendedName>
</protein>
<feature type="region of interest" description="Disordered" evidence="1">
    <location>
        <begin position="67"/>
        <end position="148"/>
    </location>
</feature>
<evidence type="ECO:0000256" key="1">
    <source>
        <dbReference type="SAM" id="MobiDB-lite"/>
    </source>
</evidence>
<name>A0A0H2S320_9AGAM</name>
<feature type="transmembrane region" description="Helical" evidence="2">
    <location>
        <begin position="190"/>
        <end position="207"/>
    </location>
</feature>
<keyword evidence="2" id="KW-0812">Transmembrane</keyword>
<gene>
    <name evidence="3" type="ORF">SCHPADRAFT_106784</name>
</gene>